<keyword evidence="3" id="KW-1185">Reference proteome</keyword>
<protein>
    <submittedName>
        <fullName evidence="2">Uncharacterized protein</fullName>
    </submittedName>
</protein>
<reference evidence="2" key="1">
    <citation type="submission" date="2023-07" db="EMBL/GenBank/DDBJ databases">
        <title>Black Yeasts Isolated from many extreme environments.</title>
        <authorList>
            <person name="Coleine C."/>
            <person name="Stajich J.E."/>
            <person name="Selbmann L."/>
        </authorList>
    </citation>
    <scope>NUCLEOTIDE SEQUENCE</scope>
    <source>
        <strain evidence="2">CCFEE 5485</strain>
    </source>
</reference>
<evidence type="ECO:0000313" key="3">
    <source>
        <dbReference type="Proteomes" id="UP001274830"/>
    </source>
</evidence>
<dbReference type="EMBL" id="JAUTXT010000012">
    <property type="protein sequence ID" value="KAK3675904.1"/>
    <property type="molecule type" value="Genomic_DNA"/>
</dbReference>
<gene>
    <name evidence="2" type="ORF">LTR78_004096</name>
</gene>
<evidence type="ECO:0000313" key="2">
    <source>
        <dbReference type="EMBL" id="KAK3675904.1"/>
    </source>
</evidence>
<name>A0AAE0WQ47_9PEZI</name>
<organism evidence="2 3">
    <name type="scientific">Recurvomyces mirabilis</name>
    <dbReference type="NCBI Taxonomy" id="574656"/>
    <lineage>
        <taxon>Eukaryota</taxon>
        <taxon>Fungi</taxon>
        <taxon>Dikarya</taxon>
        <taxon>Ascomycota</taxon>
        <taxon>Pezizomycotina</taxon>
        <taxon>Dothideomycetes</taxon>
        <taxon>Dothideomycetidae</taxon>
        <taxon>Mycosphaerellales</taxon>
        <taxon>Teratosphaeriaceae</taxon>
        <taxon>Recurvomyces</taxon>
    </lineage>
</organism>
<comment type="caution">
    <text evidence="2">The sequence shown here is derived from an EMBL/GenBank/DDBJ whole genome shotgun (WGS) entry which is preliminary data.</text>
</comment>
<feature type="compositionally biased region" description="Acidic residues" evidence="1">
    <location>
        <begin position="139"/>
        <end position="148"/>
    </location>
</feature>
<accession>A0AAE0WQ47</accession>
<sequence>MAPARPALAQSESKARFFERLGLDEDNELHRRIYAMMKEEAVDARRRLTANRAALVPALVNTGVEPPYSHAQVSETALHREILIVYRSARRETRAVYDLGHDMDRIEQENWVIRWMLWHVFRYRDNRNRNRKGNAAGNGDDEDEDDSGEGSAPGSSAGSACLKVDWIELSRVGRNSMLSANSAGAHAMGRLAVEAS</sequence>
<proteinExistence type="predicted"/>
<feature type="compositionally biased region" description="Low complexity" evidence="1">
    <location>
        <begin position="149"/>
        <end position="158"/>
    </location>
</feature>
<dbReference type="Proteomes" id="UP001274830">
    <property type="component" value="Unassembled WGS sequence"/>
</dbReference>
<evidence type="ECO:0000256" key="1">
    <source>
        <dbReference type="SAM" id="MobiDB-lite"/>
    </source>
</evidence>
<dbReference type="AlphaFoldDB" id="A0AAE0WQ47"/>
<feature type="region of interest" description="Disordered" evidence="1">
    <location>
        <begin position="129"/>
        <end position="158"/>
    </location>
</feature>